<evidence type="ECO:0000256" key="4">
    <source>
        <dbReference type="ARBA" id="ARBA00022764"/>
    </source>
</evidence>
<evidence type="ECO:0000313" key="9">
    <source>
        <dbReference type="Proteomes" id="UP000307968"/>
    </source>
</evidence>
<dbReference type="FunFam" id="3.30.1340.30:FF:000001">
    <property type="entry name" value="Molecular chaperone OsmY"/>
    <property type="match status" value="1"/>
</dbReference>
<dbReference type="Gene3D" id="3.30.1340.30">
    <property type="match status" value="1"/>
</dbReference>
<feature type="chain" id="PRO_5020369627" description="Osmotically-inducible protein Y" evidence="6">
    <location>
        <begin position="25"/>
        <end position="131"/>
    </location>
</feature>
<dbReference type="InterPro" id="IPR014004">
    <property type="entry name" value="Transpt-assoc_nodulatn_dom_bac"/>
</dbReference>
<dbReference type="GO" id="GO:0042597">
    <property type="term" value="C:periplasmic space"/>
    <property type="evidence" value="ECO:0007669"/>
    <property type="project" value="UniProtKB-SubCell"/>
</dbReference>
<feature type="domain" description="BON" evidence="7">
    <location>
        <begin position="37"/>
        <end position="107"/>
    </location>
</feature>
<dbReference type="SMART" id="SM00749">
    <property type="entry name" value="BON"/>
    <property type="match status" value="1"/>
</dbReference>
<name>A0A4U9HHJ0_SERRU</name>
<evidence type="ECO:0000256" key="6">
    <source>
        <dbReference type="SAM" id="SignalP"/>
    </source>
</evidence>
<keyword evidence="4" id="KW-0574">Periplasm</keyword>
<proteinExistence type="predicted"/>
<dbReference type="EMBL" id="LR590463">
    <property type="protein sequence ID" value="VTP63294.1"/>
    <property type="molecule type" value="Genomic_DNA"/>
</dbReference>
<dbReference type="PROSITE" id="PS50914">
    <property type="entry name" value="BON"/>
    <property type="match status" value="1"/>
</dbReference>
<reference evidence="8 9" key="1">
    <citation type="submission" date="2019-05" db="EMBL/GenBank/DDBJ databases">
        <authorList>
            <consortium name="Pathogen Informatics"/>
        </authorList>
    </citation>
    <scope>NUCLEOTIDE SEQUENCE [LARGE SCALE GENOMIC DNA]</scope>
    <source>
        <strain evidence="8 9">NCTC12971</strain>
    </source>
</reference>
<dbReference type="PROSITE" id="PS51257">
    <property type="entry name" value="PROKAR_LIPOPROTEIN"/>
    <property type="match status" value="1"/>
</dbReference>
<dbReference type="InterPro" id="IPR051686">
    <property type="entry name" value="Lipoprotein_DolP"/>
</dbReference>
<dbReference type="Proteomes" id="UP000307968">
    <property type="component" value="Chromosome"/>
</dbReference>
<keyword evidence="3" id="KW-0677">Repeat</keyword>
<evidence type="ECO:0000313" key="8">
    <source>
        <dbReference type="EMBL" id="VTP63294.1"/>
    </source>
</evidence>
<dbReference type="InterPro" id="IPR007055">
    <property type="entry name" value="BON_dom"/>
</dbReference>
<sequence length="131" mass="13967">MKLFKTLAALCMAGVMALAVTACAPTAKSEGTGGYIDDTVITTKVKSALLADKNIKSREISVETFKGRVQLSGFVSSSADANRAVQVTRGVAGVKSVEKRDAVEVNAKEALQGASPIRHRFRLRNGSRRRT</sequence>
<dbReference type="Pfam" id="PF04972">
    <property type="entry name" value="BON"/>
    <property type="match status" value="1"/>
</dbReference>
<evidence type="ECO:0000256" key="3">
    <source>
        <dbReference type="ARBA" id="ARBA00022737"/>
    </source>
</evidence>
<accession>A0A4U9HHJ0</accession>
<dbReference type="PANTHER" id="PTHR34606:SF16">
    <property type="entry name" value="BON DOMAIN-CONTAINING PROTEIN"/>
    <property type="match status" value="1"/>
</dbReference>
<comment type="subcellular location">
    <subcellularLocation>
        <location evidence="1">Periplasm</location>
    </subcellularLocation>
</comment>
<feature type="signal peptide" evidence="6">
    <location>
        <begin position="1"/>
        <end position="24"/>
    </location>
</feature>
<evidence type="ECO:0000256" key="2">
    <source>
        <dbReference type="ARBA" id="ARBA00022729"/>
    </source>
</evidence>
<gene>
    <name evidence="8" type="primary">osmY_2</name>
    <name evidence="8" type="ORF">NCTC12971_03069</name>
</gene>
<organism evidence="8 9">
    <name type="scientific">Serratia rubidaea</name>
    <name type="common">Serratia marinorubra</name>
    <dbReference type="NCBI Taxonomy" id="61652"/>
    <lineage>
        <taxon>Bacteria</taxon>
        <taxon>Pseudomonadati</taxon>
        <taxon>Pseudomonadota</taxon>
        <taxon>Gammaproteobacteria</taxon>
        <taxon>Enterobacterales</taxon>
        <taxon>Yersiniaceae</taxon>
        <taxon>Serratia</taxon>
    </lineage>
</organism>
<protein>
    <recommendedName>
        <fullName evidence="5">Osmotically-inducible protein Y</fullName>
    </recommendedName>
</protein>
<evidence type="ECO:0000256" key="5">
    <source>
        <dbReference type="ARBA" id="ARBA00070588"/>
    </source>
</evidence>
<evidence type="ECO:0000259" key="7">
    <source>
        <dbReference type="PROSITE" id="PS50914"/>
    </source>
</evidence>
<dbReference type="PANTHER" id="PTHR34606">
    <property type="entry name" value="BON DOMAIN-CONTAINING PROTEIN"/>
    <property type="match status" value="1"/>
</dbReference>
<dbReference type="AlphaFoldDB" id="A0A4U9HHJ0"/>
<keyword evidence="2 6" id="KW-0732">Signal</keyword>
<evidence type="ECO:0000256" key="1">
    <source>
        <dbReference type="ARBA" id="ARBA00004418"/>
    </source>
</evidence>